<feature type="compositionally biased region" description="Basic and acidic residues" evidence="1">
    <location>
        <begin position="1383"/>
        <end position="1392"/>
    </location>
</feature>
<feature type="region of interest" description="Disordered" evidence="1">
    <location>
        <begin position="683"/>
        <end position="785"/>
    </location>
</feature>
<feature type="compositionally biased region" description="Gly residues" evidence="1">
    <location>
        <begin position="1313"/>
        <end position="1325"/>
    </location>
</feature>
<feature type="region of interest" description="Disordered" evidence="1">
    <location>
        <begin position="1340"/>
        <end position="1470"/>
    </location>
</feature>
<protein>
    <submittedName>
        <fullName evidence="3">GGDEF domain-containing protein</fullName>
    </submittedName>
</protein>
<feature type="region of interest" description="Disordered" evidence="1">
    <location>
        <begin position="1309"/>
        <end position="1328"/>
    </location>
</feature>
<accession>A0A0N4ZIQ5</accession>
<proteinExistence type="predicted"/>
<sequence length="1470" mass="153601">MLDAQFLQQLGHRLLGARLAALAQLDHGHDVLFHGHAAEDGGFLRQIAQAHARALVHGLLGDVLIVQPDRAAVGGDQAGDHVEAGGLARPVRAQQARDLAARQAQRHALHHRTLAEGLADVVDDKTFAGQARQRLFGLGQPRAVLQRLGRSAPDRQALVVDDLQRVGGDVHRRVRALAQLRGGRARAQHHRDCDQRRQLRHFKPAHAHEAHLGSPVRKSSAKRSSPQALLRIDTSAHPALEDQALALVVHAIGLRRDFAKRRGAGDQPLALQFARRGVEDRTGGVEGHVAAAHLHAAVQDHVAGHHDVAVVQGVDGAVALHALVRGDEVDAAAGLDAVQVAIGRKAPDGVGPQAVAALRHLGPAAKREAVGRVFAAVGAVLDRLAAGVGAGGWRSGLPKRRAASGRSAGRRLRSSAWTWTVSSVGSGGIDRPGYLVFALAVEDDPLALIIDRIRRSIDASKGIDRPGYLVFALAVEDDPLALIIDRIRRSIDASKGAATLHPLVAGDDAGVGVHHRFGRGQLPARAAIGNLHVRADDDLALGFQIGPAVGAQFRRLARAQVQPQQRADQAEMAACRIAHRPLGPDNEGASLRVLAVEHRIIQADLAAFAGLALDPRHDGAEHGPGRERPRRRSPAAPGSVRPRPSPSSAAPWTCRPRPVRATRPSGRGGRYRYAPAWRRSWCSRPAASRRPGAARTCRCRTGRSGRSSAPWDRSAAASGWGSHRPGGSSARRGRFRRPTTAAPRIADRGGSAGPSSRNRSPPRGPGPGRRAGRLRQPDHHPRIGDGAARLAEGAAGFARIEEAGLLQHPARGGVVGEVAGDQGATLPALGGPDQGPFQGLGGEASAPEVATDPVARLGHLILVLEQADDANRSQVLVLDDEGVGLLGILGRDVQDEVLGVLHLEGVGHPHGHPRDVAVVGHGRDAADVLGARRTQDETPGFDDGRSFNHAHGSRPFGATAVLVHQGSGEQRDPDLVQFALLGGHSLSIVVGRGENRHVTTATTFGGEFHSAGRGGEQRVVAAKADVFTGVEGGAALTHEDVAGQNLLAAVLLHAKALGMGVATVTRRTTGFLVDRAVPLGLLAGAFDAGDAQDRFHLAMAVRAAIALTTDLLEDLDLLALAGLDQRGCDSGAVDQRSADRSGHVLSRSRRAGAAVASGRRLRRGLPARGPADPLAAVRPGRTGAALERGAGNDDRGDGRIGPYRIHGPGGIADRGGGPGVEPLGRGPAAASVGGPAVPVRRLLSGQGVVEAYGDGGRTGDGRGRGGRACRLRPGGLSGAGADDGGDAGRSASAYLSVLGDRRLLGSGPSDAGVCGGDGDGAGGAGQRPAADLRLRRHRLRGGASSGRARAGGLGHDHRRGGDRLHHQSGHGPDVHEGPAQGPERARRLSAHDGRRRGLAGRGHRRRRYSVHRLGHDRRDRQPDHRRRHYDRDLGAAEGFGESGAGRRAQRPRRGRDPQRASGPAGGDGGA</sequence>
<feature type="region of interest" description="Disordered" evidence="1">
    <location>
        <begin position="207"/>
        <end position="228"/>
    </location>
</feature>
<name>A0A0N4ZIQ5_PARTI</name>
<feature type="compositionally biased region" description="Basic and acidic residues" evidence="1">
    <location>
        <begin position="616"/>
        <end position="627"/>
    </location>
</feature>
<feature type="compositionally biased region" description="Low complexity" evidence="1">
    <location>
        <begin position="634"/>
        <end position="651"/>
    </location>
</feature>
<dbReference type="WBParaSite" id="PTRK_0000781700.1">
    <property type="protein sequence ID" value="PTRK_0000781700.1"/>
    <property type="gene ID" value="PTRK_0000781700"/>
</dbReference>
<dbReference type="Proteomes" id="UP000038045">
    <property type="component" value="Unplaced"/>
</dbReference>
<feature type="compositionally biased region" description="Basic residues" evidence="1">
    <location>
        <begin position="1393"/>
        <end position="1415"/>
    </location>
</feature>
<organism evidence="2 3">
    <name type="scientific">Parastrongyloides trichosuri</name>
    <name type="common">Possum-specific nematode worm</name>
    <dbReference type="NCBI Taxonomy" id="131310"/>
    <lineage>
        <taxon>Eukaryota</taxon>
        <taxon>Metazoa</taxon>
        <taxon>Ecdysozoa</taxon>
        <taxon>Nematoda</taxon>
        <taxon>Chromadorea</taxon>
        <taxon>Rhabditida</taxon>
        <taxon>Tylenchina</taxon>
        <taxon>Panagrolaimomorpha</taxon>
        <taxon>Strongyloidoidea</taxon>
        <taxon>Strongyloididae</taxon>
        <taxon>Parastrongyloides</taxon>
    </lineage>
</organism>
<evidence type="ECO:0000313" key="3">
    <source>
        <dbReference type="WBParaSite" id="PTRK_0000781700.1"/>
    </source>
</evidence>
<keyword evidence="2" id="KW-1185">Reference proteome</keyword>
<feature type="region of interest" description="Disordered" evidence="1">
    <location>
        <begin position="1130"/>
        <end position="1149"/>
    </location>
</feature>
<feature type="compositionally biased region" description="Low complexity" evidence="1">
    <location>
        <begin position="1341"/>
        <end position="1350"/>
    </location>
</feature>
<feature type="region of interest" description="Disordered" evidence="1">
    <location>
        <begin position="1178"/>
        <end position="1199"/>
    </location>
</feature>
<feature type="region of interest" description="Disordered" evidence="1">
    <location>
        <begin position="1253"/>
        <end position="1287"/>
    </location>
</feature>
<feature type="region of interest" description="Disordered" evidence="1">
    <location>
        <begin position="616"/>
        <end position="670"/>
    </location>
</feature>
<evidence type="ECO:0000313" key="2">
    <source>
        <dbReference type="Proteomes" id="UP000038045"/>
    </source>
</evidence>
<reference evidence="3" key="1">
    <citation type="submission" date="2017-02" db="UniProtKB">
        <authorList>
            <consortium name="WormBaseParasite"/>
        </authorList>
    </citation>
    <scope>IDENTIFICATION</scope>
</reference>
<evidence type="ECO:0000256" key="1">
    <source>
        <dbReference type="SAM" id="MobiDB-lite"/>
    </source>
</evidence>
<feature type="compositionally biased region" description="Low complexity" evidence="1">
    <location>
        <begin position="683"/>
        <end position="696"/>
    </location>
</feature>